<evidence type="ECO:0000313" key="3">
    <source>
        <dbReference type="EMBL" id="PIS55800.1"/>
    </source>
</evidence>
<dbReference type="VEuPathDB" id="FungiDB:B9J08_001906"/>
<dbReference type="VEuPathDB" id="FungiDB:CJJ07_003215"/>
<reference evidence="3" key="2">
    <citation type="submission" date="2017-11" db="EMBL/GenBank/DDBJ databases">
        <title>Candida auris genome assembly and annotation.</title>
        <authorList>
            <person name="Munoz J.F."/>
            <person name="Gade L.G."/>
            <person name="Chow N.A."/>
            <person name="Litvintseva A.P."/>
            <person name="Loparev V.N."/>
            <person name="Cuomo C.A."/>
        </authorList>
    </citation>
    <scope>NUCLEOTIDE SEQUENCE</scope>
    <source>
        <strain evidence="3">B8441</strain>
    </source>
</reference>
<accession>A0A2H0ZQF4</accession>
<reference evidence="2 4" key="3">
    <citation type="journal article" date="2018" name="Nat. Commun.">
        <title>Genomic insights into multidrug-resistance, mating and virulence in Candida auris and related emerging species.</title>
        <authorList>
            <person name="Munoz J.F."/>
            <person name="Gade L."/>
            <person name="Chow N.A."/>
            <person name="Loparev V.N."/>
            <person name="Juieng P."/>
            <person name="Berkow E.L."/>
            <person name="Farrer R.A."/>
            <person name="Litvintseva A.P."/>
            <person name="Cuomo C.A."/>
        </authorList>
    </citation>
    <scope>GENOME REANNOTATION</scope>
    <source>
        <strain evidence="2 4">B8441</strain>
    </source>
</reference>
<feature type="compositionally biased region" description="Basic and acidic residues" evidence="1">
    <location>
        <begin position="131"/>
        <end position="145"/>
    </location>
</feature>
<proteinExistence type="predicted"/>
<feature type="region of interest" description="Disordered" evidence="1">
    <location>
        <begin position="31"/>
        <end position="197"/>
    </location>
</feature>
<feature type="compositionally biased region" description="Basic and acidic residues" evidence="1">
    <location>
        <begin position="90"/>
        <end position="107"/>
    </location>
</feature>
<dbReference type="OMA" id="YQQYYPA"/>
<feature type="region of interest" description="Disordered" evidence="1">
    <location>
        <begin position="269"/>
        <end position="362"/>
    </location>
</feature>
<feature type="region of interest" description="Disordered" evidence="1">
    <location>
        <begin position="1"/>
        <end position="20"/>
    </location>
</feature>
<name>A0A2H0ZQF4_CANAR</name>
<dbReference type="VEuPathDB" id="FungiDB:CJI97_002567"/>
<dbReference type="Proteomes" id="UP000230249">
    <property type="component" value="Unassembled WGS sequence"/>
</dbReference>
<feature type="compositionally biased region" description="Polar residues" evidence="1">
    <location>
        <begin position="108"/>
        <end position="129"/>
    </location>
</feature>
<dbReference type="EMBL" id="PEKT03000001">
    <property type="protein sequence ID" value="KAK8442058.1"/>
    <property type="molecule type" value="Genomic_DNA"/>
</dbReference>
<sequence length="427" mass="47812">MPEITRHRPPSLKLSNDDAKNDVLLRIVSPMDTHNLSEDMKNTMRMSESIKKRQSSIIASKNYWNDVDTSADDSRLERDQPSSPASSEANKGDLDRRESGSTDEKSPENTAVNSAMNSGVSTASSSTTRFADIKVKKESDNDDSPKSAPCTSTQSSPGISHSTSDRLASQFQKRSLKRSHAPRPLKLPHNPAVGSGPYTAAHGYYGMPAAHYPAGLNTAPLRPYFYNGVRMGQRFRPRTFVPLSAQYMMVQTPFRRDIPTGSDRRIQRPLQTSAPAPPTVSVTPPQPAAAYPLTQNTSQTTQNSSQDRQPPMIPDAQMKRSRPVQDVFKDNVKRIAPLPSQPPSAQRERFSQVASDDRGDATEEEMEEMRRKWEDGEEIFGSMSFMDKKTFRFKILKKSLSSDEKKAKFMQICETTWDEFMKARKDA</sequence>
<feature type="compositionally biased region" description="Low complexity" evidence="1">
    <location>
        <begin position="279"/>
        <end position="306"/>
    </location>
</feature>
<gene>
    <name evidence="3" type="ORF">B9J08_001906</name>
    <name evidence="2" type="ORF">B9J08_00376</name>
</gene>
<feature type="compositionally biased region" description="Polar residues" evidence="1">
    <location>
        <begin position="149"/>
        <end position="173"/>
    </location>
</feature>
<reference evidence="2" key="4">
    <citation type="submission" date="2024-03" db="EMBL/GenBank/DDBJ databases">
        <title>Improved genome assembly of Candida auris strain B8441 and annotation of B11205.</title>
        <authorList>
            <person name="Cauldron N.C."/>
            <person name="Shea T."/>
            <person name="Cuomo C.A."/>
        </authorList>
    </citation>
    <scope>NUCLEOTIDE SEQUENCE</scope>
    <source>
        <strain evidence="2">B8441</strain>
    </source>
</reference>
<keyword evidence="4" id="KW-1185">Reference proteome</keyword>
<dbReference type="AlphaFoldDB" id="A0A2H0ZQF4"/>
<evidence type="ECO:0000256" key="1">
    <source>
        <dbReference type="SAM" id="MobiDB-lite"/>
    </source>
</evidence>
<dbReference type="STRING" id="498019.A0A2H0ZQF4"/>
<dbReference type="VEuPathDB" id="FungiDB:CJJ09_001576"/>
<evidence type="ECO:0000313" key="4">
    <source>
        <dbReference type="Proteomes" id="UP000230249"/>
    </source>
</evidence>
<feature type="compositionally biased region" description="Basic residues" evidence="1">
    <location>
        <begin position="174"/>
        <end position="183"/>
    </location>
</feature>
<reference evidence="3 4" key="1">
    <citation type="journal article" date="2017" name="Clin. Infect. Dis.">
        <title>Simultaneous emergence of multidrug-resistant Candida auris on 3 continents confirmed by whole-genome sequencing and epidemiological analyses.</title>
        <authorList>
            <person name="Lockhart S.R."/>
            <person name="Etienne K.A."/>
            <person name="Vallabhaneni S."/>
            <person name="Farooqi J."/>
            <person name="Chowdhary A."/>
            <person name="Govender N.P."/>
            <person name="Colombo A.L."/>
            <person name="Calvo B."/>
            <person name="Cuomo C.A."/>
            <person name="Desjardins C.A."/>
            <person name="Berkow E.L."/>
            <person name="Castanheira M."/>
            <person name="Magobo R.E."/>
            <person name="Jabeen K."/>
            <person name="Asghar R.J."/>
            <person name="Meis J.F."/>
            <person name="Jackson B."/>
            <person name="Chiller T."/>
            <person name="Litvintseva A.P."/>
        </authorList>
    </citation>
    <scope>NUCLEOTIDE SEQUENCE [LARGE SCALE GENOMIC DNA]</scope>
    <source>
        <strain evidence="3 4">B8441</strain>
    </source>
</reference>
<dbReference type="VEuPathDB" id="FungiDB:CJI96_0000364"/>
<feature type="compositionally biased region" description="Basic and acidic residues" evidence="1">
    <location>
        <begin position="346"/>
        <end position="361"/>
    </location>
</feature>
<organism evidence="3">
    <name type="scientific">Candidozyma auris</name>
    <name type="common">Yeast</name>
    <name type="synonym">Candida auris</name>
    <dbReference type="NCBI Taxonomy" id="498019"/>
    <lineage>
        <taxon>Eukaryota</taxon>
        <taxon>Fungi</taxon>
        <taxon>Dikarya</taxon>
        <taxon>Ascomycota</taxon>
        <taxon>Saccharomycotina</taxon>
        <taxon>Pichiomycetes</taxon>
        <taxon>Metschnikowiaceae</taxon>
        <taxon>Candidozyma</taxon>
    </lineage>
</organism>
<protein>
    <submittedName>
        <fullName evidence="3">Uncharacterized protein</fullName>
    </submittedName>
</protein>
<dbReference type="EMBL" id="PEKT02000004">
    <property type="protein sequence ID" value="PIS55800.1"/>
    <property type="molecule type" value="Genomic_DNA"/>
</dbReference>
<evidence type="ECO:0000313" key="2">
    <source>
        <dbReference type="EMBL" id="KAK8442058.1"/>
    </source>
</evidence>
<comment type="caution">
    <text evidence="3">The sequence shown here is derived from an EMBL/GenBank/DDBJ whole genome shotgun (WGS) entry which is preliminary data.</text>
</comment>
<accession>A0A5Q7YAZ4</accession>